<dbReference type="GO" id="GO:0006281">
    <property type="term" value="P:DNA repair"/>
    <property type="evidence" value="ECO:0007669"/>
    <property type="project" value="UniProtKB-ARBA"/>
</dbReference>
<reference evidence="2 3" key="1">
    <citation type="journal article" date="2014" name="Nat. Commun.">
        <title>Klebsormidium flaccidum genome reveals primary factors for plant terrestrial adaptation.</title>
        <authorList>
            <person name="Hori K."/>
            <person name="Maruyama F."/>
            <person name="Fujisawa T."/>
            <person name="Togashi T."/>
            <person name="Yamamoto N."/>
            <person name="Seo M."/>
            <person name="Sato S."/>
            <person name="Yamada T."/>
            <person name="Mori H."/>
            <person name="Tajima N."/>
            <person name="Moriyama T."/>
            <person name="Ikeuchi M."/>
            <person name="Watanabe M."/>
            <person name="Wada H."/>
            <person name="Kobayashi K."/>
            <person name="Saito M."/>
            <person name="Masuda T."/>
            <person name="Sasaki-Sekimoto Y."/>
            <person name="Mashiguchi K."/>
            <person name="Awai K."/>
            <person name="Shimojima M."/>
            <person name="Masuda S."/>
            <person name="Iwai M."/>
            <person name="Nobusawa T."/>
            <person name="Narise T."/>
            <person name="Kondo S."/>
            <person name="Saito H."/>
            <person name="Sato R."/>
            <person name="Murakawa M."/>
            <person name="Ihara Y."/>
            <person name="Oshima-Yamada Y."/>
            <person name="Ohtaka K."/>
            <person name="Satoh M."/>
            <person name="Sonobe K."/>
            <person name="Ishii M."/>
            <person name="Ohtani R."/>
            <person name="Kanamori-Sato M."/>
            <person name="Honoki R."/>
            <person name="Miyazaki D."/>
            <person name="Mochizuki H."/>
            <person name="Umetsu J."/>
            <person name="Higashi K."/>
            <person name="Shibata D."/>
            <person name="Kamiya Y."/>
            <person name="Sato N."/>
            <person name="Nakamura Y."/>
            <person name="Tabata S."/>
            <person name="Ida S."/>
            <person name="Kurokawa K."/>
            <person name="Ohta H."/>
        </authorList>
    </citation>
    <scope>NUCLEOTIDE SEQUENCE [LARGE SCALE GENOMIC DNA]</scope>
    <source>
        <strain evidence="2 3">NIES-2285</strain>
    </source>
</reference>
<dbReference type="InterPro" id="IPR008538">
    <property type="entry name" value="Uma2"/>
</dbReference>
<proteinExistence type="predicted"/>
<organism evidence="2 3">
    <name type="scientific">Klebsormidium nitens</name>
    <name type="common">Green alga</name>
    <name type="synonym">Ulothrix nitens</name>
    <dbReference type="NCBI Taxonomy" id="105231"/>
    <lineage>
        <taxon>Eukaryota</taxon>
        <taxon>Viridiplantae</taxon>
        <taxon>Streptophyta</taxon>
        <taxon>Klebsormidiophyceae</taxon>
        <taxon>Klebsormidiales</taxon>
        <taxon>Klebsormidiaceae</taxon>
        <taxon>Klebsormidium</taxon>
    </lineage>
</organism>
<dbReference type="PANTHER" id="PTHR34107:SF6">
    <property type="entry name" value="SLR0981 PROTEIN"/>
    <property type="match status" value="1"/>
</dbReference>
<gene>
    <name evidence="2" type="ORF">KFL_001580140</name>
</gene>
<dbReference type="Proteomes" id="UP000054558">
    <property type="component" value="Unassembled WGS sequence"/>
</dbReference>
<keyword evidence="3" id="KW-1185">Reference proteome</keyword>
<feature type="domain" description="Putative restriction endonuclease" evidence="1">
    <location>
        <begin position="60"/>
        <end position="228"/>
    </location>
</feature>
<dbReference type="SUPFAM" id="SSF52980">
    <property type="entry name" value="Restriction endonuclease-like"/>
    <property type="match status" value="1"/>
</dbReference>
<dbReference type="OMA" id="YRWNEAR"/>
<evidence type="ECO:0000259" key="1">
    <source>
        <dbReference type="Pfam" id="PF05685"/>
    </source>
</evidence>
<evidence type="ECO:0000313" key="2">
    <source>
        <dbReference type="EMBL" id="GAQ83700.1"/>
    </source>
</evidence>
<dbReference type="CDD" id="cd06260">
    <property type="entry name" value="DUF820-like"/>
    <property type="match status" value="1"/>
</dbReference>
<dbReference type="EMBL" id="DF237107">
    <property type="protein sequence ID" value="GAQ83700.1"/>
    <property type="molecule type" value="Genomic_DNA"/>
</dbReference>
<accession>A0A1Y1HYG7</accession>
<dbReference type="InterPro" id="IPR012296">
    <property type="entry name" value="Nuclease_put_TT1808"/>
</dbReference>
<dbReference type="Gene3D" id="3.90.1570.10">
    <property type="entry name" value="tt1808, chain A"/>
    <property type="match status" value="1"/>
</dbReference>
<evidence type="ECO:0000313" key="3">
    <source>
        <dbReference type="Proteomes" id="UP000054558"/>
    </source>
</evidence>
<dbReference type="AlphaFoldDB" id="A0A1Y1HYG7"/>
<sequence length="238" mass="27248">MSTNVVSGSIEHIKSTSCTGRALDLNFFPSHLPALFETYSERLEIRAYTWTDDDLVLFHQCNPRLRIERLANGRVSVKPADGANVEALQEEILRQLRSWNEERSPERGRCFTPPGGFFLPVVKSQRSPQVAFTGRNRWHLQMVGKPIGGLLVRACPQLCVEVATSKETLEEARAKAKEYLIAGCELVWIFYAEKNVVFVYRREFDEDFVVNPTELRGDPFLPNFVLRVDELRAKGVWF</sequence>
<dbReference type="Pfam" id="PF05685">
    <property type="entry name" value="Uma2"/>
    <property type="match status" value="1"/>
</dbReference>
<dbReference type="PANTHER" id="PTHR34107">
    <property type="entry name" value="SLL0198 PROTEIN-RELATED"/>
    <property type="match status" value="1"/>
</dbReference>
<protein>
    <recommendedName>
        <fullName evidence="1">Putative restriction endonuclease domain-containing protein</fullName>
    </recommendedName>
</protein>
<name>A0A1Y1HYG7_KLENI</name>
<dbReference type="InterPro" id="IPR011335">
    <property type="entry name" value="Restrct_endonuc-II-like"/>
</dbReference>